<gene>
    <name evidence="8" type="ORF">CENDO_06385</name>
</gene>
<evidence type="ECO:0000313" key="8">
    <source>
        <dbReference type="EMBL" id="QCB28556.1"/>
    </source>
</evidence>
<comment type="subcellular location">
    <subcellularLocation>
        <location evidence="1">Cell membrane</location>
        <topology evidence="1">Multi-pass membrane protein</topology>
    </subcellularLocation>
</comment>
<dbReference type="KEGG" id="cee:CENDO_06385"/>
<evidence type="ECO:0000256" key="4">
    <source>
        <dbReference type="ARBA" id="ARBA00022989"/>
    </source>
</evidence>
<keyword evidence="3 6" id="KW-0812">Transmembrane</keyword>
<keyword evidence="2" id="KW-1003">Cell membrane</keyword>
<evidence type="ECO:0000259" key="7">
    <source>
        <dbReference type="Pfam" id="PF12823"/>
    </source>
</evidence>
<sequence>MLIGNDANGARVNQCISIMSKMLPMSPHKLHRTAACIEMVTWSLIIIGMILKYSNTTEALMPIFGGIHGFGFLCFVAMTILVWANDRWPAWLGIAGLAVSAIPFAALPFAMWVGKKGFLGRRWRFGNGDDAQPETFTDRALATVVRKPARSAAVCLAIIIVVFAVLLYLGPPVDVESVIRS</sequence>
<proteinExistence type="predicted"/>
<accession>A0A4P7QHP0</accession>
<keyword evidence="4 6" id="KW-1133">Transmembrane helix</keyword>
<protein>
    <recommendedName>
        <fullName evidence="7">DUF3817 domain-containing protein</fullName>
    </recommendedName>
</protein>
<evidence type="ECO:0000256" key="1">
    <source>
        <dbReference type="ARBA" id="ARBA00004651"/>
    </source>
</evidence>
<dbReference type="Proteomes" id="UP000296352">
    <property type="component" value="Chromosome"/>
</dbReference>
<dbReference type="InterPro" id="IPR023845">
    <property type="entry name" value="DUF3817_TM"/>
</dbReference>
<dbReference type="GO" id="GO:0005886">
    <property type="term" value="C:plasma membrane"/>
    <property type="evidence" value="ECO:0007669"/>
    <property type="project" value="UniProtKB-SubCell"/>
</dbReference>
<organism evidence="8 9">
    <name type="scientific">Corynebacterium endometrii</name>
    <dbReference type="NCBI Taxonomy" id="2488819"/>
    <lineage>
        <taxon>Bacteria</taxon>
        <taxon>Bacillati</taxon>
        <taxon>Actinomycetota</taxon>
        <taxon>Actinomycetes</taxon>
        <taxon>Mycobacteriales</taxon>
        <taxon>Corynebacteriaceae</taxon>
        <taxon>Corynebacterium</taxon>
    </lineage>
</organism>
<evidence type="ECO:0000256" key="6">
    <source>
        <dbReference type="SAM" id="Phobius"/>
    </source>
</evidence>
<keyword evidence="5 6" id="KW-0472">Membrane</keyword>
<dbReference type="NCBIfam" id="TIGR03954">
    <property type="entry name" value="integ_memb_HG"/>
    <property type="match status" value="1"/>
</dbReference>
<feature type="transmembrane region" description="Helical" evidence="6">
    <location>
        <begin position="63"/>
        <end position="84"/>
    </location>
</feature>
<dbReference type="AlphaFoldDB" id="A0A4P7QHP0"/>
<reference evidence="8 9" key="1">
    <citation type="submission" date="2019-04" db="EMBL/GenBank/DDBJ databases">
        <title>Corynebacterium endometrii sp. nov., isolated from the uterus of a cow with endometritis.</title>
        <authorList>
            <person name="Ballas P."/>
            <person name="Ruckert C."/>
            <person name="Wagener K."/>
            <person name="Drillich M."/>
            <person name="Kaempfer P."/>
            <person name="Busse H.-J."/>
            <person name="Ehling-Schulz M."/>
        </authorList>
    </citation>
    <scope>NUCLEOTIDE SEQUENCE [LARGE SCALE GENOMIC DNA]</scope>
    <source>
        <strain evidence="8 9">LMM-1653</strain>
    </source>
</reference>
<feature type="domain" description="DUF3817" evidence="7">
    <location>
        <begin position="29"/>
        <end position="113"/>
    </location>
</feature>
<dbReference type="Pfam" id="PF12823">
    <property type="entry name" value="DUF3817"/>
    <property type="match status" value="1"/>
</dbReference>
<dbReference type="PANTHER" id="PTHR40077:SF1">
    <property type="entry name" value="MEMBRANE PROTEIN"/>
    <property type="match status" value="1"/>
</dbReference>
<evidence type="ECO:0000313" key="9">
    <source>
        <dbReference type="Proteomes" id="UP000296352"/>
    </source>
</evidence>
<feature type="transmembrane region" description="Helical" evidence="6">
    <location>
        <begin position="151"/>
        <end position="170"/>
    </location>
</feature>
<dbReference type="PANTHER" id="PTHR40077">
    <property type="entry name" value="MEMBRANE PROTEIN-RELATED"/>
    <property type="match status" value="1"/>
</dbReference>
<evidence type="ECO:0000256" key="5">
    <source>
        <dbReference type="ARBA" id="ARBA00023136"/>
    </source>
</evidence>
<dbReference type="EMBL" id="CP039247">
    <property type="protein sequence ID" value="QCB28556.1"/>
    <property type="molecule type" value="Genomic_DNA"/>
</dbReference>
<evidence type="ECO:0000256" key="2">
    <source>
        <dbReference type="ARBA" id="ARBA00022475"/>
    </source>
</evidence>
<feature type="transmembrane region" description="Helical" evidence="6">
    <location>
        <begin position="90"/>
        <end position="114"/>
    </location>
</feature>
<name>A0A4P7QHP0_9CORY</name>
<keyword evidence="9" id="KW-1185">Reference proteome</keyword>
<feature type="transmembrane region" description="Helical" evidence="6">
    <location>
        <begin position="30"/>
        <end position="51"/>
    </location>
</feature>
<evidence type="ECO:0000256" key="3">
    <source>
        <dbReference type="ARBA" id="ARBA00022692"/>
    </source>
</evidence>